<gene>
    <name evidence="2" type="ORF">L345_08845</name>
</gene>
<reference evidence="2 3" key="1">
    <citation type="journal article" date="2013" name="Proc. Natl. Acad. Sci. U.S.A.">
        <title>The king cobra genome reveals dynamic gene evolution and adaptation in the snake venom system.</title>
        <authorList>
            <person name="Vonk F.J."/>
            <person name="Casewell N.R."/>
            <person name="Henkel C.V."/>
            <person name="Heimberg A.M."/>
            <person name="Jansen H.J."/>
            <person name="McCleary R.J."/>
            <person name="Kerkkamp H.M."/>
            <person name="Vos R.A."/>
            <person name="Guerreiro I."/>
            <person name="Calvete J.J."/>
            <person name="Wuster W."/>
            <person name="Woods A.E."/>
            <person name="Logan J.M."/>
            <person name="Harrison R.A."/>
            <person name="Castoe T.A."/>
            <person name="de Koning A.P."/>
            <person name="Pollock D.D."/>
            <person name="Yandell M."/>
            <person name="Calderon D."/>
            <person name="Renjifo C."/>
            <person name="Currier R.B."/>
            <person name="Salgado D."/>
            <person name="Pla D."/>
            <person name="Sanz L."/>
            <person name="Hyder A.S."/>
            <person name="Ribeiro J.M."/>
            <person name="Arntzen J.W."/>
            <person name="van den Thillart G.E."/>
            <person name="Boetzer M."/>
            <person name="Pirovano W."/>
            <person name="Dirks R.P."/>
            <person name="Spaink H.P."/>
            <person name="Duboule D."/>
            <person name="McGlinn E."/>
            <person name="Kini R.M."/>
            <person name="Richardson M.K."/>
        </authorList>
    </citation>
    <scope>NUCLEOTIDE SEQUENCE</scope>
    <source>
        <tissue evidence="2">Blood</tissue>
    </source>
</reference>
<comment type="caution">
    <text evidence="2">The sequence shown here is derived from an EMBL/GenBank/DDBJ whole genome shotgun (WGS) entry which is preliminary data.</text>
</comment>
<keyword evidence="3" id="KW-1185">Reference proteome</keyword>
<name>V8NUM0_OPHHA</name>
<accession>V8NUM0</accession>
<sequence length="370" mass="40379">MTSDQSLSLPANFTGLLFWGKEEEKGVLGAFTSSSCAKNCARACTLALASQHPEGNACPLHAFCTCVHNPRRCPYLHSASQLIFAHLRPFSASRTQRLEESFCSLCRPKDGSVSEVTLPVARVPAQTALHLGCQTRIVMAATTHDTSGPWARSLTALVFPYSKSNWEEPREPPRTEGRYLKSGKAQQPARGASRSVPINLRSPPAPPPRELKHVSVPRASLLTSPAPYPLQLNRKRVSIPLQGHQAHSRMRPQVLLPILATPRILECGEQTGLYQINSKITEGSCWTSHSFSCRIFGLQHLPSALSVAGYVFFRRLHRLIRFCSHFPPPLSAAVVSPAVALSGSAGAARFLASNGRSSFARDPSAPNFFR</sequence>
<evidence type="ECO:0000313" key="3">
    <source>
        <dbReference type="Proteomes" id="UP000018936"/>
    </source>
</evidence>
<organism evidence="2 3">
    <name type="scientific">Ophiophagus hannah</name>
    <name type="common">King cobra</name>
    <name type="synonym">Naja hannah</name>
    <dbReference type="NCBI Taxonomy" id="8665"/>
    <lineage>
        <taxon>Eukaryota</taxon>
        <taxon>Metazoa</taxon>
        <taxon>Chordata</taxon>
        <taxon>Craniata</taxon>
        <taxon>Vertebrata</taxon>
        <taxon>Euteleostomi</taxon>
        <taxon>Lepidosauria</taxon>
        <taxon>Squamata</taxon>
        <taxon>Bifurcata</taxon>
        <taxon>Unidentata</taxon>
        <taxon>Episquamata</taxon>
        <taxon>Toxicofera</taxon>
        <taxon>Serpentes</taxon>
        <taxon>Colubroidea</taxon>
        <taxon>Elapidae</taxon>
        <taxon>Elapinae</taxon>
        <taxon>Ophiophagus</taxon>
    </lineage>
</organism>
<dbReference type="EMBL" id="AZIM01001907">
    <property type="protein sequence ID" value="ETE65383.1"/>
    <property type="molecule type" value="Genomic_DNA"/>
</dbReference>
<feature type="non-terminal residue" evidence="2">
    <location>
        <position position="1"/>
    </location>
</feature>
<evidence type="ECO:0000313" key="2">
    <source>
        <dbReference type="EMBL" id="ETE65383.1"/>
    </source>
</evidence>
<feature type="compositionally biased region" description="Basic and acidic residues" evidence="1">
    <location>
        <begin position="165"/>
        <end position="179"/>
    </location>
</feature>
<feature type="region of interest" description="Disordered" evidence="1">
    <location>
        <begin position="165"/>
        <end position="211"/>
    </location>
</feature>
<dbReference type="Proteomes" id="UP000018936">
    <property type="component" value="Unassembled WGS sequence"/>
</dbReference>
<protein>
    <submittedName>
        <fullName evidence="2">Uncharacterized protein</fullName>
    </submittedName>
</protein>
<proteinExistence type="predicted"/>
<dbReference type="AlphaFoldDB" id="V8NUM0"/>
<evidence type="ECO:0000256" key="1">
    <source>
        <dbReference type="SAM" id="MobiDB-lite"/>
    </source>
</evidence>